<dbReference type="InterPro" id="IPR052116">
    <property type="entry name" value="Centro_Cilium_Assembly"/>
</dbReference>
<dbReference type="GO" id="GO:0060271">
    <property type="term" value="P:cilium assembly"/>
    <property type="evidence" value="ECO:0007669"/>
    <property type="project" value="TreeGrafter"/>
</dbReference>
<dbReference type="Gene3D" id="3.80.10.10">
    <property type="entry name" value="Ribonuclease Inhibitor"/>
    <property type="match status" value="2"/>
</dbReference>
<dbReference type="VEuPathDB" id="AmoebaDB:NfTy_046960"/>
<evidence type="ECO:0000256" key="2">
    <source>
        <dbReference type="ARBA" id="ARBA00022490"/>
    </source>
</evidence>
<dbReference type="OMA" id="EVDHMTR"/>
<evidence type="ECO:0000256" key="3">
    <source>
        <dbReference type="ARBA" id="ARBA00023054"/>
    </source>
</evidence>
<dbReference type="GO" id="GO:0005813">
    <property type="term" value="C:centrosome"/>
    <property type="evidence" value="ECO:0007669"/>
    <property type="project" value="UniProtKB-SubCell"/>
</dbReference>
<dbReference type="AlphaFoldDB" id="A0A6A5BFH0"/>
<dbReference type="VEuPathDB" id="AmoebaDB:NF0025710"/>
<keyword evidence="3 5" id="KW-0175">Coiled coil</keyword>
<dbReference type="Pfam" id="PF13516">
    <property type="entry name" value="LRR_6"/>
    <property type="match status" value="2"/>
</dbReference>
<dbReference type="GO" id="GO:0097539">
    <property type="term" value="C:ciliary transition fiber"/>
    <property type="evidence" value="ECO:0007669"/>
    <property type="project" value="TreeGrafter"/>
</dbReference>
<dbReference type="InterPro" id="IPR032675">
    <property type="entry name" value="LRR_dom_sf"/>
</dbReference>
<dbReference type="VEuPathDB" id="AmoebaDB:FDP41_009009"/>
<dbReference type="OrthoDB" id="8436363at2759"/>
<keyword evidence="7" id="KW-1185">Reference proteome</keyword>
<dbReference type="RefSeq" id="XP_044557474.1">
    <property type="nucleotide sequence ID" value="XM_044712923.1"/>
</dbReference>
<keyword evidence="2" id="KW-0963">Cytoplasm</keyword>
<dbReference type="EMBL" id="VFQX01000066">
    <property type="protein sequence ID" value="KAF0972760.1"/>
    <property type="molecule type" value="Genomic_DNA"/>
</dbReference>
<evidence type="ECO:0000256" key="1">
    <source>
        <dbReference type="ARBA" id="ARBA00004300"/>
    </source>
</evidence>
<dbReference type="SUPFAM" id="SSF52047">
    <property type="entry name" value="RNI-like"/>
    <property type="match status" value="1"/>
</dbReference>
<protein>
    <submittedName>
        <fullName evidence="6">Uncharacterized protein</fullName>
    </submittedName>
</protein>
<gene>
    <name evidence="6" type="ORF">FDP41_009009</name>
</gene>
<dbReference type="GeneID" id="68116226"/>
<dbReference type="PANTHER" id="PTHR23170">
    <property type="entry name" value="NY-REN-58 ANTIGEN"/>
    <property type="match status" value="1"/>
</dbReference>
<evidence type="ECO:0000256" key="5">
    <source>
        <dbReference type="SAM" id="Coils"/>
    </source>
</evidence>
<dbReference type="InterPro" id="IPR001611">
    <property type="entry name" value="Leu-rich_rpt"/>
</dbReference>
<reference evidence="6 7" key="1">
    <citation type="journal article" date="2019" name="Sci. Rep.">
        <title>Nanopore sequencing improves the draft genome of the human pathogenic amoeba Naegleria fowleri.</title>
        <authorList>
            <person name="Liechti N."/>
            <person name="Schurch N."/>
            <person name="Bruggmann R."/>
            <person name="Wittwer M."/>
        </authorList>
    </citation>
    <scope>NUCLEOTIDE SEQUENCE [LARGE SCALE GENOMIC DNA]</scope>
    <source>
        <strain evidence="6 7">ATCC 30894</strain>
    </source>
</reference>
<feature type="coiled-coil region" evidence="5">
    <location>
        <begin position="269"/>
        <end position="588"/>
    </location>
</feature>
<organism evidence="6 7">
    <name type="scientific">Naegleria fowleri</name>
    <name type="common">Brain eating amoeba</name>
    <dbReference type="NCBI Taxonomy" id="5763"/>
    <lineage>
        <taxon>Eukaryota</taxon>
        <taxon>Discoba</taxon>
        <taxon>Heterolobosea</taxon>
        <taxon>Tetramitia</taxon>
        <taxon>Eutetramitia</taxon>
        <taxon>Vahlkampfiidae</taxon>
        <taxon>Naegleria</taxon>
    </lineage>
</organism>
<dbReference type="GO" id="GO:0005814">
    <property type="term" value="C:centriole"/>
    <property type="evidence" value="ECO:0007669"/>
    <property type="project" value="TreeGrafter"/>
</dbReference>
<accession>A0A6A5BFH0</accession>
<dbReference type="GO" id="GO:0051660">
    <property type="term" value="P:establishment of centrosome localization"/>
    <property type="evidence" value="ECO:0007669"/>
    <property type="project" value="TreeGrafter"/>
</dbReference>
<evidence type="ECO:0000256" key="4">
    <source>
        <dbReference type="ARBA" id="ARBA00023212"/>
    </source>
</evidence>
<comment type="subcellular location">
    <subcellularLocation>
        <location evidence="1">Cytoplasm</location>
        <location evidence="1">Cytoskeleton</location>
        <location evidence="1">Microtubule organizing center</location>
        <location evidence="1">Centrosome</location>
    </subcellularLocation>
</comment>
<comment type="caution">
    <text evidence="6">The sequence shown here is derived from an EMBL/GenBank/DDBJ whole genome shotgun (WGS) entry which is preliminary data.</text>
</comment>
<evidence type="ECO:0000313" key="6">
    <source>
        <dbReference type="EMBL" id="KAF0972760.1"/>
    </source>
</evidence>
<name>A0A6A5BFH0_NAEFO</name>
<evidence type="ECO:0000313" key="7">
    <source>
        <dbReference type="Proteomes" id="UP000444721"/>
    </source>
</evidence>
<dbReference type="SMART" id="SM00368">
    <property type="entry name" value="LRR_RI"/>
    <property type="match status" value="4"/>
</dbReference>
<keyword evidence="4" id="KW-0206">Cytoskeleton</keyword>
<dbReference type="PANTHER" id="PTHR23170:SF2">
    <property type="entry name" value="CENTROSOMAL PROTEIN OF 83 KDA"/>
    <property type="match status" value="1"/>
</dbReference>
<sequence>MKQFKKQYIVGCREQGIEPHPTIVNLPDDDDCTQTLNLGELTLGTKNGIAIGQALHGNQTFTYINLAESYMGDSGVDAVCQGLLQSRVIESIDLRGSNLYRSSGLAQLISKTFSLRELKCEWNSLGVYETGVSEIAEALKSNKSIQTLDLRNNKITPEGANSLANAFRVNNTLQTVDLRWNYIGVRGGKYILEALHDNYMITDLKLTGNEVDFKTLQEIDKITRRNYDMQITKQKETEMSSRLKSEISELNNVQNRRIETLQTQVITQQNTYSSQLRGAHEQISELEKQNVRLISDLKETKENEQRYFSKMKEFEGKILALEQSLAQETKNHIETKKNLRETSDELQKCKELVEDLQKEKARNETTIKKLNEQLTVKEEMLVGTNQKLYSAQNDKSELNAQLIDAHRQIEILQSSLRSLTLIEQEYSKIRQKISEMEVEKERALIDLKSKCDEDKIHAEKLFNEKLQYEKEKFNQLGEEHERLKNKCKQLESNLTKANEKIQLIYRQLTDVTNESEQKSLLINQLQLKLKDADENAAKSVEKLNQLSLNHKKELDNYQFKLDSKETQVTQLEKEVRQLQLEAVRLKEQQDKNLYTIESRITQELKSIINEMKR</sequence>
<dbReference type="Proteomes" id="UP000444721">
    <property type="component" value="Unassembled WGS sequence"/>
</dbReference>
<proteinExistence type="predicted"/>
<dbReference type="GO" id="GO:0005794">
    <property type="term" value="C:Golgi apparatus"/>
    <property type="evidence" value="ECO:0007669"/>
    <property type="project" value="TreeGrafter"/>
</dbReference>